<organism evidence="1 2">
    <name type="scientific">Bacillus cereus</name>
    <dbReference type="NCBI Taxonomy" id="1396"/>
    <lineage>
        <taxon>Bacteria</taxon>
        <taxon>Bacillati</taxon>
        <taxon>Bacillota</taxon>
        <taxon>Bacilli</taxon>
        <taxon>Bacillales</taxon>
        <taxon>Bacillaceae</taxon>
        <taxon>Bacillus</taxon>
        <taxon>Bacillus cereus group</taxon>
    </lineage>
</organism>
<evidence type="ECO:0000313" key="2">
    <source>
        <dbReference type="Proteomes" id="UP000242656"/>
    </source>
</evidence>
<proteinExistence type="predicted"/>
<accession>A0A2B0M340</accession>
<dbReference type="Proteomes" id="UP000242656">
    <property type="component" value="Unassembled WGS sequence"/>
</dbReference>
<sequence length="159" mass="18720">MDAPANLHAISSIVMMLLPYEHPFYRTQIHTTKEILFSPKTPLELIKELIISHNYSTYEGRRKAIIEKWNLQQNIPIPINHRRFICTIPTKSPKAWDCIWVSYKSIKTITKSKDNQAILNFHNGEAMTLPISYYKMKQQWRKAGNLIAQMMLDDFHNDF</sequence>
<dbReference type="Pfam" id="PF06338">
    <property type="entry name" value="ComK"/>
    <property type="match status" value="1"/>
</dbReference>
<name>A0A2B0M340_BACCE</name>
<dbReference type="InterPro" id="IPR010461">
    <property type="entry name" value="ComK"/>
</dbReference>
<dbReference type="AlphaFoldDB" id="A0A2B0M340"/>
<protein>
    <submittedName>
        <fullName evidence="1">Competence protein ComK</fullName>
    </submittedName>
</protein>
<evidence type="ECO:0000313" key="1">
    <source>
        <dbReference type="EMBL" id="PFK35940.1"/>
    </source>
</evidence>
<reference evidence="1 2" key="1">
    <citation type="submission" date="2017-09" db="EMBL/GenBank/DDBJ databases">
        <title>Large-scale bioinformatics analysis of Bacillus genomes uncovers conserved roles of natural products in bacterial physiology.</title>
        <authorList>
            <consortium name="Agbiome Team Llc"/>
            <person name="Bleich R.M."/>
            <person name="Grubbs K.J."/>
            <person name="Santa Maria K.C."/>
            <person name="Allen S.E."/>
            <person name="Farag S."/>
            <person name="Shank E.A."/>
            <person name="Bowers A."/>
        </authorList>
    </citation>
    <scope>NUCLEOTIDE SEQUENCE [LARGE SCALE GENOMIC DNA]</scope>
    <source>
        <strain evidence="1 2">AFS083043</strain>
    </source>
</reference>
<dbReference type="RefSeq" id="WP_098491678.1">
    <property type="nucleotide sequence ID" value="NZ_NUWN01000063.1"/>
</dbReference>
<gene>
    <name evidence="1" type="ORF">COI93_16315</name>
</gene>
<dbReference type="GO" id="GO:0030420">
    <property type="term" value="P:establishment of competence for transformation"/>
    <property type="evidence" value="ECO:0007669"/>
    <property type="project" value="InterPro"/>
</dbReference>
<dbReference type="EMBL" id="NUWN01000063">
    <property type="protein sequence ID" value="PFK35940.1"/>
    <property type="molecule type" value="Genomic_DNA"/>
</dbReference>
<comment type="caution">
    <text evidence="1">The sequence shown here is derived from an EMBL/GenBank/DDBJ whole genome shotgun (WGS) entry which is preliminary data.</text>
</comment>